<feature type="non-terminal residue" evidence="2">
    <location>
        <position position="1"/>
    </location>
</feature>
<proteinExistence type="predicted"/>
<dbReference type="Proteomes" id="UP000789508">
    <property type="component" value="Unassembled WGS sequence"/>
</dbReference>
<sequence>HPTFNTNSNSFEFDSLSNILDDLDSNLPKNQEFSNELLNNSSYSDDIQNSSSDNEINQKHDEFPNKAYADLMILHSNHSTLPLPKNIKQGKEFMNNIKFNLEYKKTKVLDFDNT</sequence>
<accession>A0A9N9JEL7</accession>
<keyword evidence="3" id="KW-1185">Reference proteome</keyword>
<organism evidence="2 3">
    <name type="scientific">Ambispora leptoticha</name>
    <dbReference type="NCBI Taxonomy" id="144679"/>
    <lineage>
        <taxon>Eukaryota</taxon>
        <taxon>Fungi</taxon>
        <taxon>Fungi incertae sedis</taxon>
        <taxon>Mucoromycota</taxon>
        <taxon>Glomeromycotina</taxon>
        <taxon>Glomeromycetes</taxon>
        <taxon>Archaeosporales</taxon>
        <taxon>Ambisporaceae</taxon>
        <taxon>Ambispora</taxon>
    </lineage>
</organism>
<feature type="compositionally biased region" description="Low complexity" evidence="1">
    <location>
        <begin position="39"/>
        <end position="55"/>
    </location>
</feature>
<gene>
    <name evidence="2" type="ORF">ALEPTO_LOCUS14536</name>
</gene>
<evidence type="ECO:0000256" key="1">
    <source>
        <dbReference type="SAM" id="MobiDB-lite"/>
    </source>
</evidence>
<name>A0A9N9JEL7_9GLOM</name>
<comment type="caution">
    <text evidence="2">The sequence shown here is derived from an EMBL/GenBank/DDBJ whole genome shotgun (WGS) entry which is preliminary data.</text>
</comment>
<feature type="non-terminal residue" evidence="2">
    <location>
        <position position="114"/>
    </location>
</feature>
<reference evidence="2" key="1">
    <citation type="submission" date="2021-06" db="EMBL/GenBank/DDBJ databases">
        <authorList>
            <person name="Kallberg Y."/>
            <person name="Tangrot J."/>
            <person name="Rosling A."/>
        </authorList>
    </citation>
    <scope>NUCLEOTIDE SEQUENCE</scope>
    <source>
        <strain evidence="2">FL130A</strain>
    </source>
</reference>
<protein>
    <submittedName>
        <fullName evidence="2">13977_t:CDS:1</fullName>
    </submittedName>
</protein>
<feature type="region of interest" description="Disordered" evidence="1">
    <location>
        <begin position="39"/>
        <end position="58"/>
    </location>
</feature>
<evidence type="ECO:0000313" key="2">
    <source>
        <dbReference type="EMBL" id="CAG8778414.1"/>
    </source>
</evidence>
<dbReference type="AlphaFoldDB" id="A0A9N9JEL7"/>
<evidence type="ECO:0000313" key="3">
    <source>
        <dbReference type="Proteomes" id="UP000789508"/>
    </source>
</evidence>
<dbReference type="EMBL" id="CAJVPS010057225">
    <property type="protein sequence ID" value="CAG8778414.1"/>
    <property type="molecule type" value="Genomic_DNA"/>
</dbReference>